<sequence length="342" mass="38039">MTALSRKWRQVVMTSVPGLSELKIYVDIDSSPVPPAAEEDKMVVFFQFVSNCLLELGGAIPSIVDNTLGDTWRQQLEDGLQNRLTAEKLSELTHQLNGRSIYIFDDPRPGFIVPRAEANASWTLPDAGFTGAAANPEIDQAELLIYLSDLGIINDAVDHIRFSGHVVGRSLKFIHELTHAMRMLRRLLESRMHLKWTMNGDGDWCVEKSQFMSLLATPPKLGTATGINNGGDFLADAGRTWEHSITNGMAFFQRNVDIFIARQSPCGQHVDYICEKLNAEKAHEVKMNPASLIQLSRDFAAEMEKESSPSKIIMYCTPSMPVVDFQYACSSSGWCMANHAQA</sequence>
<name>A0A7S0QL28_9CRYP</name>
<gene>
    <name evidence="1" type="ORF">CCUR1050_LOCUS17268</name>
</gene>
<reference evidence="1" key="1">
    <citation type="submission" date="2021-01" db="EMBL/GenBank/DDBJ databases">
        <authorList>
            <person name="Corre E."/>
            <person name="Pelletier E."/>
            <person name="Niang G."/>
            <person name="Scheremetjew M."/>
            <person name="Finn R."/>
            <person name="Kale V."/>
            <person name="Holt S."/>
            <person name="Cochrane G."/>
            <person name="Meng A."/>
            <person name="Brown T."/>
            <person name="Cohen L."/>
        </authorList>
    </citation>
    <scope>NUCLEOTIDE SEQUENCE</scope>
    <source>
        <strain evidence="1">CCAP979/52</strain>
    </source>
</reference>
<proteinExistence type="predicted"/>
<dbReference type="EMBL" id="HBEZ01031144">
    <property type="protein sequence ID" value="CAD8639584.1"/>
    <property type="molecule type" value="Transcribed_RNA"/>
</dbReference>
<dbReference type="AlphaFoldDB" id="A0A7S0QL28"/>
<evidence type="ECO:0000313" key="1">
    <source>
        <dbReference type="EMBL" id="CAD8639584.1"/>
    </source>
</evidence>
<accession>A0A7S0QL28</accession>
<protein>
    <submittedName>
        <fullName evidence="1">Uncharacterized protein</fullName>
    </submittedName>
</protein>
<organism evidence="1">
    <name type="scientific">Cryptomonas curvata</name>
    <dbReference type="NCBI Taxonomy" id="233186"/>
    <lineage>
        <taxon>Eukaryota</taxon>
        <taxon>Cryptophyceae</taxon>
        <taxon>Cryptomonadales</taxon>
        <taxon>Cryptomonadaceae</taxon>
        <taxon>Cryptomonas</taxon>
    </lineage>
</organism>